<gene>
    <name evidence="1" type="ORF">Edafosvirus27_12</name>
</gene>
<evidence type="ECO:0000313" key="1">
    <source>
        <dbReference type="EMBL" id="AYV78723.1"/>
    </source>
</evidence>
<reference evidence="1" key="1">
    <citation type="submission" date="2018-10" db="EMBL/GenBank/DDBJ databases">
        <title>Hidden diversity of soil giant viruses.</title>
        <authorList>
            <person name="Schulz F."/>
            <person name="Alteio L."/>
            <person name="Goudeau D."/>
            <person name="Ryan E.M."/>
            <person name="Malmstrom R.R."/>
            <person name="Blanchard J."/>
            <person name="Woyke T."/>
        </authorList>
    </citation>
    <scope>NUCLEOTIDE SEQUENCE</scope>
    <source>
        <strain evidence="1">EDV1</strain>
    </source>
</reference>
<dbReference type="EMBL" id="MK072092">
    <property type="protein sequence ID" value="AYV78723.1"/>
    <property type="molecule type" value="Genomic_DNA"/>
</dbReference>
<organism evidence="1">
    <name type="scientific">Edafosvirus sp</name>
    <dbReference type="NCBI Taxonomy" id="2487765"/>
    <lineage>
        <taxon>Viruses</taxon>
        <taxon>Varidnaviria</taxon>
        <taxon>Bamfordvirae</taxon>
        <taxon>Nucleocytoviricota</taxon>
        <taxon>Megaviricetes</taxon>
        <taxon>Imitervirales</taxon>
        <taxon>Mimiviridae</taxon>
        <taxon>Klosneuvirinae</taxon>
    </lineage>
</organism>
<accession>A0A3G4ZYR5</accession>
<protein>
    <submittedName>
        <fullName evidence="1">Uncharacterized protein</fullName>
    </submittedName>
</protein>
<name>A0A3G4ZYR5_9VIRU</name>
<proteinExistence type="predicted"/>
<sequence>MCHFIMIFKLFLSFAGIAHPPNGLLNVLINVLQLVGFFRSPLGDIKCVIL</sequence>